<dbReference type="InterPro" id="IPR004637">
    <property type="entry name" value="Dat"/>
</dbReference>
<dbReference type="PANTHER" id="PTHR43552">
    <property type="entry name" value="DIAMINOBUTYRATE--2-OXOGLUTARATE AMINOTRANSFERASE"/>
    <property type="match status" value="1"/>
</dbReference>
<accession>A0ABU9BE56</accession>
<evidence type="ECO:0000313" key="8">
    <source>
        <dbReference type="EMBL" id="MEK8028212.1"/>
    </source>
</evidence>
<dbReference type="SUPFAM" id="SSF53383">
    <property type="entry name" value="PLP-dependent transferases"/>
    <property type="match status" value="1"/>
</dbReference>
<dbReference type="Gene3D" id="3.40.640.10">
    <property type="entry name" value="Type I PLP-dependent aspartate aminotransferase-like (Major domain)"/>
    <property type="match status" value="1"/>
</dbReference>
<evidence type="ECO:0000256" key="1">
    <source>
        <dbReference type="ARBA" id="ARBA00001933"/>
    </source>
</evidence>
<evidence type="ECO:0000256" key="3">
    <source>
        <dbReference type="ARBA" id="ARBA00022576"/>
    </source>
</evidence>
<comment type="cofactor">
    <cofactor evidence="1 7">
        <name>pyridoxal 5'-phosphate</name>
        <dbReference type="ChEBI" id="CHEBI:597326"/>
    </cofactor>
</comment>
<dbReference type="InterPro" id="IPR049704">
    <property type="entry name" value="Aminotrans_3_PPA_site"/>
</dbReference>
<proteinExistence type="inferred from homology"/>
<dbReference type="Pfam" id="PF00202">
    <property type="entry name" value="Aminotran_3"/>
    <property type="match status" value="1"/>
</dbReference>
<dbReference type="PANTHER" id="PTHR43552:SF2">
    <property type="entry name" value="DIAMINOBUTYRATE--2-OXOGLUTARATE TRANSAMINASE"/>
    <property type="match status" value="1"/>
</dbReference>
<dbReference type="NCBIfam" id="TIGR02407">
    <property type="entry name" value="ectoine_ectB"/>
    <property type="match status" value="1"/>
</dbReference>
<reference evidence="8 9" key="1">
    <citation type="submission" date="2024-04" db="EMBL/GenBank/DDBJ databases">
        <title>Novel species of the genus Ideonella isolated from streams.</title>
        <authorList>
            <person name="Lu H."/>
        </authorList>
    </citation>
    <scope>NUCLEOTIDE SEQUENCE [LARGE SCALE GENOMIC DNA]</scope>
    <source>
        <strain evidence="8 9">BYS139W</strain>
    </source>
</reference>
<protein>
    <recommendedName>
        <fullName evidence="7">Diaminobutyrate--2-oxoglutarate transaminase</fullName>
        <ecNumber evidence="7">2.6.1.76</ecNumber>
    </recommendedName>
    <alternativeName>
        <fullName evidence="7">DABA aminotransferase</fullName>
    </alternativeName>
</protein>
<dbReference type="InterPro" id="IPR015422">
    <property type="entry name" value="PyrdxlP-dep_Trfase_small"/>
</dbReference>
<comment type="caution">
    <text evidence="8">The sequence shown here is derived from an EMBL/GenBank/DDBJ whole genome shotgun (WGS) entry which is preliminary data.</text>
</comment>
<sequence>MQQYRSDLSIFQERESEARGYCRRFDTLFTRAVGSELFDADGRRWIDFLAGCGSLNYGHNDADMSAALIAHIQQQGLAVGMDLHTGPKKRFLELFARHVLAPRGLNHRVMFTGPTGTNAIEAALKLARKVTGRHNVIAFTNGYHGVSMGALAATGNGYNRMGQGALLPGVTRHPFEGYFGPGVDTADMLAQLLDDPSSGIDKPAAILLEPVQGEGGLNQASRGWMQRIAQIAQRHGALLIVDEVQAGCGRTGSFFSFEPLGVVPDLIALSKSISGYGLPMALLLVRPDRDQWRPAEHNGTFRGNNHAFVTAAVAIEKYWQDDSFSQGVAQRASLVTRELQAMAAMVPGAYLKGRGLMQGLHVGSGALADRILRRAFERGLVIEAAGPEDEVIKVLTPLNISAALLAEGLSILQRAVAETLGVPLPVRAAQPVAGRPAASQPAATAVAAAHADLAQAA</sequence>
<evidence type="ECO:0000256" key="2">
    <source>
        <dbReference type="ARBA" id="ARBA00008954"/>
    </source>
</evidence>
<comment type="similarity">
    <text evidence="2 6">Belongs to the class-III pyridoxal-phosphate-dependent aminotransferase family.</text>
</comment>
<keyword evidence="3 7" id="KW-0032">Aminotransferase</keyword>
<dbReference type="CDD" id="cd00610">
    <property type="entry name" value="OAT_like"/>
    <property type="match status" value="1"/>
</dbReference>
<dbReference type="GO" id="GO:0045303">
    <property type="term" value="F:diaminobutyrate-2-oxoglutarate transaminase activity"/>
    <property type="evidence" value="ECO:0007669"/>
    <property type="project" value="UniProtKB-EC"/>
</dbReference>
<evidence type="ECO:0000256" key="7">
    <source>
        <dbReference type="RuleBase" id="RU365034"/>
    </source>
</evidence>
<gene>
    <name evidence="8" type="primary">ectB</name>
    <name evidence="8" type="ORF">AACH11_19805</name>
</gene>
<evidence type="ECO:0000313" key="9">
    <source>
        <dbReference type="Proteomes" id="UP001368500"/>
    </source>
</evidence>
<dbReference type="RefSeq" id="WP_341375998.1">
    <property type="nucleotide sequence ID" value="NZ_JBBUTF010000021.1"/>
</dbReference>
<keyword evidence="5 6" id="KW-0663">Pyridoxal phosphate</keyword>
<evidence type="ECO:0000256" key="6">
    <source>
        <dbReference type="RuleBase" id="RU003560"/>
    </source>
</evidence>
<name>A0ABU9BE56_9BURK</name>
<dbReference type="InterPro" id="IPR015421">
    <property type="entry name" value="PyrdxlP-dep_Trfase_major"/>
</dbReference>
<dbReference type="InterPro" id="IPR012773">
    <property type="entry name" value="Ectoine_EctB"/>
</dbReference>
<keyword evidence="4 7" id="KW-0808">Transferase</keyword>
<dbReference type="InterPro" id="IPR005814">
    <property type="entry name" value="Aminotrans_3"/>
</dbReference>
<comment type="catalytic activity">
    <reaction evidence="7">
        <text>L-2,4-diaminobutanoate + 2-oxoglutarate = L-aspartate 4-semialdehyde + L-glutamate</text>
        <dbReference type="Rhea" id="RHEA:11160"/>
        <dbReference type="ChEBI" id="CHEBI:16810"/>
        <dbReference type="ChEBI" id="CHEBI:29985"/>
        <dbReference type="ChEBI" id="CHEBI:58761"/>
        <dbReference type="ChEBI" id="CHEBI:537519"/>
        <dbReference type="EC" id="2.6.1.76"/>
    </reaction>
</comment>
<comment type="function">
    <text evidence="7">Catalyzes reversively the conversion of L-aspartate beta-semialdehyde (ASA) to L-2,4-diaminobutyrate (DABA) by transamination with L-glutamate.</text>
</comment>
<dbReference type="InterPro" id="IPR015424">
    <property type="entry name" value="PyrdxlP-dep_Trfase"/>
</dbReference>
<dbReference type="NCBIfam" id="TIGR00709">
    <property type="entry name" value="dat"/>
    <property type="match status" value="1"/>
</dbReference>
<keyword evidence="9" id="KW-1185">Reference proteome</keyword>
<dbReference type="NCBIfam" id="NF006733">
    <property type="entry name" value="PRK09264.1"/>
    <property type="match status" value="1"/>
</dbReference>
<dbReference type="Proteomes" id="UP001368500">
    <property type="component" value="Unassembled WGS sequence"/>
</dbReference>
<evidence type="ECO:0000256" key="5">
    <source>
        <dbReference type="ARBA" id="ARBA00022898"/>
    </source>
</evidence>
<dbReference type="PROSITE" id="PS00600">
    <property type="entry name" value="AA_TRANSFER_CLASS_3"/>
    <property type="match status" value="1"/>
</dbReference>
<evidence type="ECO:0000256" key="4">
    <source>
        <dbReference type="ARBA" id="ARBA00022679"/>
    </source>
</evidence>
<dbReference type="EC" id="2.6.1.76" evidence="7"/>
<organism evidence="8 9">
    <name type="scientific">Pseudaquabacterium rugosum</name>
    <dbReference type="NCBI Taxonomy" id="2984194"/>
    <lineage>
        <taxon>Bacteria</taxon>
        <taxon>Pseudomonadati</taxon>
        <taxon>Pseudomonadota</taxon>
        <taxon>Betaproteobacteria</taxon>
        <taxon>Burkholderiales</taxon>
        <taxon>Sphaerotilaceae</taxon>
        <taxon>Pseudaquabacterium</taxon>
    </lineage>
</organism>
<dbReference type="EMBL" id="JBBUTF010000021">
    <property type="protein sequence ID" value="MEK8028212.1"/>
    <property type="molecule type" value="Genomic_DNA"/>
</dbReference>
<comment type="pathway">
    <text evidence="7">Amine and polyamine biosynthesis; ectoine biosynthesis; L-ectoine from L-aspartate 4-semialdehyde: step 1/3.</text>
</comment>
<dbReference type="Gene3D" id="3.90.1150.10">
    <property type="entry name" value="Aspartate Aminotransferase, domain 1"/>
    <property type="match status" value="1"/>
</dbReference>